<accession>A0A2P8CHF2</accession>
<dbReference type="Proteomes" id="UP000396862">
    <property type="component" value="Unassembled WGS sequence"/>
</dbReference>
<evidence type="ECO:0000313" key="5">
    <source>
        <dbReference type="Proteomes" id="UP000396862"/>
    </source>
</evidence>
<evidence type="ECO:0008006" key="6">
    <source>
        <dbReference type="Google" id="ProtNLM"/>
    </source>
</evidence>
<evidence type="ECO:0000313" key="2">
    <source>
        <dbReference type="EMBL" id="GET20577.1"/>
    </source>
</evidence>
<organism evidence="3 4">
    <name type="scientific">Prolixibacter denitrificans</name>
    <dbReference type="NCBI Taxonomy" id="1541063"/>
    <lineage>
        <taxon>Bacteria</taxon>
        <taxon>Pseudomonadati</taxon>
        <taxon>Bacteroidota</taxon>
        <taxon>Bacteroidia</taxon>
        <taxon>Marinilabiliales</taxon>
        <taxon>Prolixibacteraceae</taxon>
        <taxon>Prolixibacter</taxon>
    </lineage>
</organism>
<protein>
    <recommendedName>
        <fullName evidence="6">Lipoprotein</fullName>
    </recommendedName>
</protein>
<comment type="caution">
    <text evidence="3">The sequence shown here is derived from an EMBL/GenBank/DDBJ whole genome shotgun (WGS) entry which is preliminary data.</text>
</comment>
<dbReference type="Proteomes" id="UP000240621">
    <property type="component" value="Unassembled WGS sequence"/>
</dbReference>
<gene>
    <name evidence="3" type="ORF">CLV93_102189</name>
    <name evidence="2" type="ORF">JCM18694_08230</name>
</gene>
<dbReference type="OrthoDB" id="9904548at2"/>
<keyword evidence="5" id="KW-1185">Reference proteome</keyword>
<sequence>MKKSVQIFIFALLAGLMFACNPQKQNNGLVFDATLFKGHPDTTEVKKLLDAQPDTAFYRLLFGRPRYIQMYDALDSTEFRFKHNKLIEIIVHKPTVDYKPESITRFGLPFKPATSRDTSAYIMWKNVYPQYPVVNFYLVGNKPSGNEKAFKIYFKLKD</sequence>
<keyword evidence="1" id="KW-0732">Signal</keyword>
<reference evidence="2 5" key="2">
    <citation type="submission" date="2019-10" db="EMBL/GenBank/DDBJ databases">
        <title>Prolixibacter strains distinguished by the presence of nitrate reductase genes were adept at nitrate-dependent anaerobic corrosion of metallic iron and carbon steel.</title>
        <authorList>
            <person name="Iino T."/>
            <person name="Shono N."/>
            <person name="Ito K."/>
            <person name="Nakamura R."/>
            <person name="Sueoka K."/>
            <person name="Harayama S."/>
            <person name="Ohkuma M."/>
        </authorList>
    </citation>
    <scope>NUCLEOTIDE SEQUENCE [LARGE SCALE GENOMIC DNA]</scope>
    <source>
        <strain evidence="2 5">MIC1-1</strain>
    </source>
</reference>
<dbReference type="EMBL" id="BLAU01000001">
    <property type="protein sequence ID" value="GET20577.1"/>
    <property type="molecule type" value="Genomic_DNA"/>
</dbReference>
<feature type="chain" id="PRO_5015189592" description="Lipoprotein" evidence="1">
    <location>
        <begin position="20"/>
        <end position="158"/>
    </location>
</feature>
<evidence type="ECO:0000313" key="3">
    <source>
        <dbReference type="EMBL" id="PSK84403.1"/>
    </source>
</evidence>
<reference evidence="3 4" key="1">
    <citation type="submission" date="2018-03" db="EMBL/GenBank/DDBJ databases">
        <title>Genomic Encyclopedia of Archaeal and Bacterial Type Strains, Phase II (KMG-II): from individual species to whole genera.</title>
        <authorList>
            <person name="Goeker M."/>
        </authorList>
    </citation>
    <scope>NUCLEOTIDE SEQUENCE [LARGE SCALE GENOMIC DNA]</scope>
    <source>
        <strain evidence="3 4">DSM 27267</strain>
    </source>
</reference>
<feature type="signal peptide" evidence="1">
    <location>
        <begin position="1"/>
        <end position="19"/>
    </location>
</feature>
<dbReference type="AlphaFoldDB" id="A0A2P8CHF2"/>
<dbReference type="EMBL" id="PYGC01000002">
    <property type="protein sequence ID" value="PSK84403.1"/>
    <property type="molecule type" value="Genomic_DNA"/>
</dbReference>
<name>A0A2P8CHF2_9BACT</name>
<evidence type="ECO:0000256" key="1">
    <source>
        <dbReference type="SAM" id="SignalP"/>
    </source>
</evidence>
<evidence type="ECO:0000313" key="4">
    <source>
        <dbReference type="Proteomes" id="UP000240621"/>
    </source>
</evidence>
<proteinExistence type="predicted"/>
<dbReference type="PROSITE" id="PS51257">
    <property type="entry name" value="PROKAR_LIPOPROTEIN"/>
    <property type="match status" value="1"/>
</dbReference>
<dbReference type="RefSeq" id="WP_106541002.1">
    <property type="nucleotide sequence ID" value="NZ_BLAU01000001.1"/>
</dbReference>